<dbReference type="OrthoDB" id="49457at2"/>
<sequence>MNTGFSFANLSITKKIHAITCVAVVAFVVIVLVNYSAMSSNQQSLNELETSTYNLLNITAENATALNSVDELYTQAVTFGDAELLDKAEEVYQTITDNLEKLNNIQSGFMPANTTKRLQDYKNIAASIAKGMIDGTADFSKIQQNAKQKTDIFNSLTTDFNNAEERANARFLQLINETESRSGTAMTTMLIVAVVSVIFVVLLAVVIARGIGNSAKDAAQNLHLLAQGQGSLSTTLNVRSHDEIGQVSINFNEFIALLKKAVVEVMNVVEPLMENSTRLVQGMEKAESATNQQTSDAEIVRQSMEEMRQSVGDISHSASQASDAAQLAEQEVAQSKDQIRVSVSESQTLSEEINRAAGTINKLADDTQNVTQILNVITSIAEQTNLLALNAAIEAARAGEQGRGFAVVADEVRELASRTAKSTNEIRELLTVLTEAANDAVKAMTSARDMASNNAQAAEQTGQSIEQISEQILSINTMNGQIAAATEEQTSVATMVVDNVTSMHRSFEDTMQALSEVRDVAKNLHYLSDNLLDATAKFKVE</sequence>
<dbReference type="CDD" id="cd11386">
    <property type="entry name" value="MCP_signal"/>
    <property type="match status" value="1"/>
</dbReference>
<feature type="transmembrane region" description="Helical" evidence="12">
    <location>
        <begin position="16"/>
        <end position="35"/>
    </location>
</feature>
<dbReference type="PROSITE" id="PS50192">
    <property type="entry name" value="T_SNARE"/>
    <property type="match status" value="1"/>
</dbReference>
<keyword evidence="8 12" id="KW-0472">Membrane</keyword>
<dbReference type="Proteomes" id="UP000033664">
    <property type="component" value="Unassembled WGS sequence"/>
</dbReference>
<keyword evidence="5" id="KW-0997">Cell inner membrane</keyword>
<dbReference type="Pfam" id="PF00015">
    <property type="entry name" value="MCPsignal"/>
    <property type="match status" value="1"/>
</dbReference>
<evidence type="ECO:0000256" key="6">
    <source>
        <dbReference type="ARBA" id="ARBA00022692"/>
    </source>
</evidence>
<dbReference type="PANTHER" id="PTHR32089:SF39">
    <property type="entry name" value="METHYL-ACCEPTING CHEMOTAXIS PROTEIN HLYB"/>
    <property type="match status" value="1"/>
</dbReference>
<proteinExistence type="inferred from homology"/>
<feature type="domain" description="T-SNARE coiled-coil homology" evidence="14">
    <location>
        <begin position="455"/>
        <end position="517"/>
    </location>
</feature>
<dbReference type="AlphaFoldDB" id="A0A0F4Q1G6"/>
<keyword evidence="17" id="KW-1185">Reference proteome</keyword>
<feature type="transmembrane region" description="Helical" evidence="12">
    <location>
        <begin position="190"/>
        <end position="211"/>
    </location>
</feature>
<dbReference type="PROSITE" id="PS50885">
    <property type="entry name" value="HAMP"/>
    <property type="match status" value="1"/>
</dbReference>
<dbReference type="Gene3D" id="1.10.287.950">
    <property type="entry name" value="Methyl-accepting chemotaxis protein"/>
    <property type="match status" value="1"/>
</dbReference>
<comment type="subcellular location">
    <subcellularLocation>
        <location evidence="1">Cell inner membrane</location>
        <topology evidence="1">Multi-pass membrane protein</topology>
    </subcellularLocation>
</comment>
<keyword evidence="6 12" id="KW-0812">Transmembrane</keyword>
<evidence type="ECO:0000313" key="16">
    <source>
        <dbReference type="EMBL" id="KJZ01159.1"/>
    </source>
</evidence>
<dbReference type="RefSeq" id="WP_045978155.1">
    <property type="nucleotide sequence ID" value="NZ_CP023396.1"/>
</dbReference>
<evidence type="ECO:0000256" key="1">
    <source>
        <dbReference type="ARBA" id="ARBA00004429"/>
    </source>
</evidence>
<evidence type="ECO:0000256" key="9">
    <source>
        <dbReference type="ARBA" id="ARBA00023224"/>
    </source>
</evidence>
<evidence type="ECO:0000256" key="7">
    <source>
        <dbReference type="ARBA" id="ARBA00022989"/>
    </source>
</evidence>
<feature type="domain" description="Methyl-accepting transducer" evidence="13">
    <location>
        <begin position="268"/>
        <end position="504"/>
    </location>
</feature>
<dbReference type="InterPro" id="IPR003660">
    <property type="entry name" value="HAMP_dom"/>
</dbReference>
<gene>
    <name evidence="16" type="ORF">TW72_04785</name>
</gene>
<keyword evidence="2" id="KW-1003">Cell membrane</keyword>
<feature type="domain" description="HAMP" evidence="15">
    <location>
        <begin position="209"/>
        <end position="263"/>
    </location>
</feature>
<accession>A0A0F4Q1G6</accession>
<dbReference type="GO" id="GO:0004888">
    <property type="term" value="F:transmembrane signaling receptor activity"/>
    <property type="evidence" value="ECO:0007669"/>
    <property type="project" value="InterPro"/>
</dbReference>
<evidence type="ECO:0000259" key="15">
    <source>
        <dbReference type="PROSITE" id="PS50885"/>
    </source>
</evidence>
<reference evidence="16 17" key="1">
    <citation type="journal article" date="2015" name="BMC Genomics">
        <title>Genome mining reveals unlocked bioactive potential of marine Gram-negative bacteria.</title>
        <authorList>
            <person name="Machado H."/>
            <person name="Sonnenschein E.C."/>
            <person name="Melchiorsen J."/>
            <person name="Gram L."/>
        </authorList>
    </citation>
    <scope>NUCLEOTIDE SEQUENCE [LARGE SCALE GENOMIC DNA]</scope>
    <source>
        <strain evidence="16 17">S3137</strain>
    </source>
</reference>
<dbReference type="GeneID" id="58227804"/>
<dbReference type="FunFam" id="1.10.287.950:FF:000001">
    <property type="entry name" value="Methyl-accepting chemotaxis sensory transducer"/>
    <property type="match status" value="1"/>
</dbReference>
<keyword evidence="4" id="KW-0145">Chemotaxis</keyword>
<dbReference type="PANTHER" id="PTHR32089">
    <property type="entry name" value="METHYL-ACCEPTING CHEMOTAXIS PROTEIN MCPB"/>
    <property type="match status" value="1"/>
</dbReference>
<dbReference type="GO" id="GO:0005886">
    <property type="term" value="C:plasma membrane"/>
    <property type="evidence" value="ECO:0007669"/>
    <property type="project" value="UniProtKB-SubCell"/>
</dbReference>
<evidence type="ECO:0000256" key="4">
    <source>
        <dbReference type="ARBA" id="ARBA00022500"/>
    </source>
</evidence>
<dbReference type="GO" id="GO:0007165">
    <property type="term" value="P:signal transduction"/>
    <property type="evidence" value="ECO:0007669"/>
    <property type="project" value="UniProtKB-KW"/>
</dbReference>
<evidence type="ECO:0000256" key="2">
    <source>
        <dbReference type="ARBA" id="ARBA00022475"/>
    </source>
</evidence>
<dbReference type="EMBL" id="JXXZ01000004">
    <property type="protein sequence ID" value="KJZ01159.1"/>
    <property type="molecule type" value="Genomic_DNA"/>
</dbReference>
<organism evidence="16 17">
    <name type="scientific">Pseudoalteromonas ruthenica</name>
    <dbReference type="NCBI Taxonomy" id="151081"/>
    <lineage>
        <taxon>Bacteria</taxon>
        <taxon>Pseudomonadati</taxon>
        <taxon>Pseudomonadota</taxon>
        <taxon>Gammaproteobacteria</taxon>
        <taxon>Alteromonadales</taxon>
        <taxon>Pseudoalteromonadaceae</taxon>
        <taxon>Pseudoalteromonas</taxon>
    </lineage>
</organism>
<evidence type="ECO:0000256" key="8">
    <source>
        <dbReference type="ARBA" id="ARBA00023136"/>
    </source>
</evidence>
<comment type="similarity">
    <text evidence="10">Belongs to the methyl-accepting chemotaxis (MCP) protein family.</text>
</comment>
<dbReference type="SMART" id="SM00283">
    <property type="entry name" value="MA"/>
    <property type="match status" value="1"/>
</dbReference>
<dbReference type="InterPro" id="IPR004089">
    <property type="entry name" value="MCPsignal_dom"/>
</dbReference>
<dbReference type="PROSITE" id="PS50111">
    <property type="entry name" value="CHEMOTAXIS_TRANSDUC_2"/>
    <property type="match status" value="1"/>
</dbReference>
<dbReference type="eggNOG" id="COG0840">
    <property type="taxonomic scope" value="Bacteria"/>
</dbReference>
<dbReference type="InterPro" id="IPR004090">
    <property type="entry name" value="Chemotax_Me-accpt_rcpt"/>
</dbReference>
<dbReference type="CDD" id="cd06225">
    <property type="entry name" value="HAMP"/>
    <property type="match status" value="1"/>
</dbReference>
<evidence type="ECO:0000256" key="3">
    <source>
        <dbReference type="ARBA" id="ARBA00022481"/>
    </source>
</evidence>
<dbReference type="InterPro" id="IPR000727">
    <property type="entry name" value="T_SNARE_dom"/>
</dbReference>
<dbReference type="SUPFAM" id="SSF58104">
    <property type="entry name" value="Methyl-accepting chemotaxis protein (MCP) signaling domain"/>
    <property type="match status" value="1"/>
</dbReference>
<evidence type="ECO:0000256" key="10">
    <source>
        <dbReference type="ARBA" id="ARBA00029447"/>
    </source>
</evidence>
<name>A0A0F4Q1G6_9GAMM</name>
<evidence type="ECO:0000259" key="14">
    <source>
        <dbReference type="PROSITE" id="PS50192"/>
    </source>
</evidence>
<evidence type="ECO:0000256" key="5">
    <source>
        <dbReference type="ARBA" id="ARBA00022519"/>
    </source>
</evidence>
<evidence type="ECO:0000313" key="17">
    <source>
        <dbReference type="Proteomes" id="UP000033664"/>
    </source>
</evidence>
<protein>
    <submittedName>
        <fullName evidence="16">Chemotaxis protein</fullName>
    </submittedName>
</protein>
<comment type="caution">
    <text evidence="16">The sequence shown here is derived from an EMBL/GenBank/DDBJ whole genome shotgun (WGS) entry which is preliminary data.</text>
</comment>
<keyword evidence="9 11" id="KW-0807">Transducer</keyword>
<dbReference type="PRINTS" id="PR00260">
    <property type="entry name" value="CHEMTRNSDUCR"/>
</dbReference>
<dbReference type="GO" id="GO:0006935">
    <property type="term" value="P:chemotaxis"/>
    <property type="evidence" value="ECO:0007669"/>
    <property type="project" value="UniProtKB-KW"/>
</dbReference>
<evidence type="ECO:0000256" key="12">
    <source>
        <dbReference type="SAM" id="Phobius"/>
    </source>
</evidence>
<evidence type="ECO:0000259" key="13">
    <source>
        <dbReference type="PROSITE" id="PS50111"/>
    </source>
</evidence>
<dbReference type="PATRIC" id="fig|151081.8.peg.163"/>
<keyword evidence="7 12" id="KW-1133">Transmembrane helix</keyword>
<evidence type="ECO:0000256" key="11">
    <source>
        <dbReference type="PROSITE-ProRule" id="PRU00284"/>
    </source>
</evidence>
<keyword evidence="3" id="KW-0488">Methylation</keyword>